<dbReference type="InterPro" id="IPR050147">
    <property type="entry name" value="Ser/Thr_Dehydratase"/>
</dbReference>
<dbReference type="PANTHER" id="PTHR48078">
    <property type="entry name" value="THREONINE DEHYDRATASE, MITOCHONDRIAL-RELATED"/>
    <property type="match status" value="1"/>
</dbReference>
<keyword evidence="6" id="KW-0456">Lyase</keyword>
<dbReference type="GO" id="GO:0006567">
    <property type="term" value="P:L-threonine catabolic process"/>
    <property type="evidence" value="ECO:0007669"/>
    <property type="project" value="TreeGrafter"/>
</dbReference>
<gene>
    <name evidence="10" type="ORF">HJ588_00080</name>
</gene>
<dbReference type="Proteomes" id="UP000557772">
    <property type="component" value="Unassembled WGS sequence"/>
</dbReference>
<organism evidence="10 11">
    <name type="scientific">Flexivirga aerilata</name>
    <dbReference type="NCBI Taxonomy" id="1656889"/>
    <lineage>
        <taxon>Bacteria</taxon>
        <taxon>Bacillati</taxon>
        <taxon>Actinomycetota</taxon>
        <taxon>Actinomycetes</taxon>
        <taxon>Micrococcales</taxon>
        <taxon>Dermacoccaceae</taxon>
        <taxon>Flexivirga</taxon>
    </lineage>
</organism>
<evidence type="ECO:0000256" key="6">
    <source>
        <dbReference type="ARBA" id="ARBA00023239"/>
    </source>
</evidence>
<reference evidence="10 11" key="1">
    <citation type="submission" date="2020-05" db="EMBL/GenBank/DDBJ databases">
        <title>Flexivirga sp. ID2601S isolated from air conditioner.</title>
        <authorList>
            <person name="Kim D.H."/>
        </authorList>
    </citation>
    <scope>NUCLEOTIDE SEQUENCE [LARGE SCALE GENOMIC DNA]</scope>
    <source>
        <strain evidence="10 11">ID2601S</strain>
    </source>
</reference>
<dbReference type="EC" id="4.3.1.19" evidence="4"/>
<dbReference type="GO" id="GO:0009097">
    <property type="term" value="P:isoleucine biosynthetic process"/>
    <property type="evidence" value="ECO:0007669"/>
    <property type="project" value="TreeGrafter"/>
</dbReference>
<keyword evidence="5" id="KW-0663">Pyridoxal phosphate</keyword>
<dbReference type="GO" id="GO:0003941">
    <property type="term" value="F:L-serine ammonia-lyase activity"/>
    <property type="evidence" value="ECO:0007669"/>
    <property type="project" value="TreeGrafter"/>
</dbReference>
<comment type="catalytic activity">
    <reaction evidence="1">
        <text>L-threonine = 2-oxobutanoate + NH4(+)</text>
        <dbReference type="Rhea" id="RHEA:22108"/>
        <dbReference type="ChEBI" id="CHEBI:16763"/>
        <dbReference type="ChEBI" id="CHEBI:28938"/>
        <dbReference type="ChEBI" id="CHEBI:57926"/>
        <dbReference type="EC" id="4.3.1.19"/>
    </reaction>
</comment>
<comment type="function">
    <text evidence="7">Catalyzes the anaerobic formation of alpha-ketobutyrate and ammonia from threonine in a two-step reaction. The first step involved a dehydration of threonine and a production of enamine intermediates (aminocrotonate), which tautomerizes to its imine form (iminobutyrate). Both intermediates are unstable and short-lived. The second step is the nonenzymatic hydrolysis of the enamine/imine intermediates to form 2-ketobutyrate and free ammonia. In the low water environment of the cell, the second step is accelerated by RidA.</text>
</comment>
<dbReference type="SUPFAM" id="SSF53686">
    <property type="entry name" value="Tryptophan synthase beta subunit-like PLP-dependent enzymes"/>
    <property type="match status" value="1"/>
</dbReference>
<dbReference type="AlphaFoldDB" id="A0A849A9T0"/>
<comment type="caution">
    <text evidence="10">The sequence shown here is derived from an EMBL/GenBank/DDBJ whole genome shotgun (WGS) entry which is preliminary data.</text>
</comment>
<dbReference type="Gene3D" id="3.40.50.1100">
    <property type="match status" value="2"/>
</dbReference>
<evidence type="ECO:0000256" key="1">
    <source>
        <dbReference type="ARBA" id="ARBA00001274"/>
    </source>
</evidence>
<evidence type="ECO:0000256" key="5">
    <source>
        <dbReference type="ARBA" id="ARBA00022898"/>
    </source>
</evidence>
<dbReference type="InterPro" id="IPR001926">
    <property type="entry name" value="TrpB-like_PALP"/>
</dbReference>
<dbReference type="InterPro" id="IPR036052">
    <property type="entry name" value="TrpB-like_PALP_sf"/>
</dbReference>
<evidence type="ECO:0000313" key="10">
    <source>
        <dbReference type="EMBL" id="NNG37674.1"/>
    </source>
</evidence>
<dbReference type="PANTHER" id="PTHR48078:SF7">
    <property type="entry name" value="BLL6502 PROTEIN"/>
    <property type="match status" value="1"/>
</dbReference>
<evidence type="ECO:0000256" key="8">
    <source>
        <dbReference type="ARBA" id="ARBA00031427"/>
    </source>
</evidence>
<evidence type="ECO:0000256" key="2">
    <source>
        <dbReference type="ARBA" id="ARBA00001933"/>
    </source>
</evidence>
<keyword evidence="11" id="KW-1185">Reference proteome</keyword>
<accession>A0A849A9T0</accession>
<dbReference type="FunFam" id="3.40.50.1100:FF:000005">
    <property type="entry name" value="Threonine dehydratase catabolic"/>
    <property type="match status" value="1"/>
</dbReference>
<proteinExistence type="inferred from homology"/>
<evidence type="ECO:0000256" key="3">
    <source>
        <dbReference type="ARBA" id="ARBA00010869"/>
    </source>
</evidence>
<dbReference type="EMBL" id="JABENB010000001">
    <property type="protein sequence ID" value="NNG37674.1"/>
    <property type="molecule type" value="Genomic_DNA"/>
</dbReference>
<evidence type="ECO:0000259" key="9">
    <source>
        <dbReference type="Pfam" id="PF00291"/>
    </source>
</evidence>
<dbReference type="GO" id="GO:0004794">
    <property type="term" value="F:threonine deaminase activity"/>
    <property type="evidence" value="ECO:0007669"/>
    <property type="project" value="UniProtKB-EC"/>
</dbReference>
<feature type="domain" description="Tryptophan synthase beta chain-like PALP" evidence="9">
    <location>
        <begin position="21"/>
        <end position="302"/>
    </location>
</feature>
<name>A0A849A9T0_9MICO</name>
<comment type="similarity">
    <text evidence="3">Belongs to the serine/threonine dehydratase family.</text>
</comment>
<evidence type="ECO:0000256" key="7">
    <source>
        <dbReference type="ARBA" id="ARBA00025527"/>
    </source>
</evidence>
<dbReference type="GO" id="GO:0006565">
    <property type="term" value="P:L-serine catabolic process"/>
    <property type="evidence" value="ECO:0007669"/>
    <property type="project" value="TreeGrafter"/>
</dbReference>
<comment type="cofactor">
    <cofactor evidence="2">
        <name>pyridoxal 5'-phosphate</name>
        <dbReference type="ChEBI" id="CHEBI:597326"/>
    </cofactor>
</comment>
<dbReference type="RefSeq" id="WP_171150768.1">
    <property type="nucleotide sequence ID" value="NZ_JABENB010000001.1"/>
</dbReference>
<protein>
    <recommendedName>
        <fullName evidence="4">threonine ammonia-lyase</fullName>
        <ecNumber evidence="4">4.3.1.19</ecNumber>
    </recommendedName>
    <alternativeName>
        <fullName evidence="8">Threonine deaminase</fullName>
    </alternativeName>
</protein>
<evidence type="ECO:0000313" key="11">
    <source>
        <dbReference type="Proteomes" id="UP000557772"/>
    </source>
</evidence>
<sequence length="322" mass="32394">MTSLSFAGVLQAADAIAGELPPTPAWSYPALNQEVGAEVIVKHENVQPTGAFKVRGGVAFAASLTGADRTAGLVTASTGNHAQSVAYAARLLGAPAVIVMPHSAAAEKEHATRLLGADVVRHGDTMGAALDHARDLAASRGMRFVSPGDEPAIVHGHATVYLELLRRHAGLDAIYVPVGSGSGAAAACLVRDELAPDCAVIGVQSAAAPAAYNSWRAGEVLEASCATRVAGVATSRGCELPLSVMCDRLDDFLLVDDGDIMAAMRLMSSAAHTLAEGAGATALAGALAHSARPGRIGVICTGGNADAGELAELAVTPVLAAG</sequence>
<dbReference type="Pfam" id="PF00291">
    <property type="entry name" value="PALP"/>
    <property type="match status" value="1"/>
</dbReference>
<evidence type="ECO:0000256" key="4">
    <source>
        <dbReference type="ARBA" id="ARBA00012096"/>
    </source>
</evidence>